<reference evidence="1 2" key="1">
    <citation type="journal article" date="2014" name="Am. J. Bot.">
        <title>Genome assembly and annotation for red clover (Trifolium pratense; Fabaceae).</title>
        <authorList>
            <person name="Istvanek J."/>
            <person name="Jaros M."/>
            <person name="Krenek A."/>
            <person name="Repkova J."/>
        </authorList>
    </citation>
    <scope>NUCLEOTIDE SEQUENCE [LARGE SCALE GENOMIC DNA]</scope>
    <source>
        <strain evidence="2">cv. Tatra</strain>
        <tissue evidence="1">Young leaves</tissue>
    </source>
</reference>
<reference evidence="1 2" key="2">
    <citation type="journal article" date="2017" name="Front. Plant Sci.">
        <title>Gene Classification and Mining of Molecular Markers Useful in Red Clover (Trifolium pratense) Breeding.</title>
        <authorList>
            <person name="Istvanek J."/>
            <person name="Dluhosova J."/>
            <person name="Dluhos P."/>
            <person name="Patkova L."/>
            <person name="Nedelnik J."/>
            <person name="Repkova J."/>
        </authorList>
    </citation>
    <scope>NUCLEOTIDE SEQUENCE [LARGE SCALE GENOMIC DNA]</scope>
    <source>
        <strain evidence="2">cv. Tatra</strain>
        <tissue evidence="1">Young leaves</tissue>
    </source>
</reference>
<protein>
    <submittedName>
        <fullName evidence="1">Uncharacterized protein</fullName>
    </submittedName>
</protein>
<dbReference type="AlphaFoldDB" id="A0A2K3MKP1"/>
<dbReference type="Proteomes" id="UP000236291">
    <property type="component" value="Unassembled WGS sequence"/>
</dbReference>
<proteinExistence type="predicted"/>
<sequence>AIERTWMDWILAICNPELIGWGRAQLLPLIEEARAPP</sequence>
<evidence type="ECO:0000313" key="1">
    <source>
        <dbReference type="EMBL" id="PNX91391.1"/>
    </source>
</evidence>
<dbReference type="EMBL" id="ASHM01066067">
    <property type="protein sequence ID" value="PNX91391.1"/>
    <property type="molecule type" value="Genomic_DNA"/>
</dbReference>
<comment type="caution">
    <text evidence="1">The sequence shown here is derived from an EMBL/GenBank/DDBJ whole genome shotgun (WGS) entry which is preliminary data.</text>
</comment>
<feature type="non-terminal residue" evidence="1">
    <location>
        <position position="1"/>
    </location>
</feature>
<organism evidence="1 2">
    <name type="scientific">Trifolium pratense</name>
    <name type="common">Red clover</name>
    <dbReference type="NCBI Taxonomy" id="57577"/>
    <lineage>
        <taxon>Eukaryota</taxon>
        <taxon>Viridiplantae</taxon>
        <taxon>Streptophyta</taxon>
        <taxon>Embryophyta</taxon>
        <taxon>Tracheophyta</taxon>
        <taxon>Spermatophyta</taxon>
        <taxon>Magnoliopsida</taxon>
        <taxon>eudicotyledons</taxon>
        <taxon>Gunneridae</taxon>
        <taxon>Pentapetalae</taxon>
        <taxon>rosids</taxon>
        <taxon>fabids</taxon>
        <taxon>Fabales</taxon>
        <taxon>Fabaceae</taxon>
        <taxon>Papilionoideae</taxon>
        <taxon>50 kb inversion clade</taxon>
        <taxon>NPAAA clade</taxon>
        <taxon>Hologalegina</taxon>
        <taxon>IRL clade</taxon>
        <taxon>Trifolieae</taxon>
        <taxon>Trifolium</taxon>
    </lineage>
</organism>
<accession>A0A2K3MKP1</accession>
<gene>
    <name evidence="1" type="ORF">L195_g047522</name>
</gene>
<name>A0A2K3MKP1_TRIPR</name>
<evidence type="ECO:0000313" key="2">
    <source>
        <dbReference type="Proteomes" id="UP000236291"/>
    </source>
</evidence>